<dbReference type="InterPro" id="IPR037523">
    <property type="entry name" value="VOC_core"/>
</dbReference>
<evidence type="ECO:0000256" key="12">
    <source>
        <dbReference type="ARBA" id="ARBA00048273"/>
    </source>
</evidence>
<dbReference type="Gene3D" id="3.10.180.10">
    <property type="entry name" value="2,3-Dihydroxybiphenyl 1,2-Dioxygenase, domain 1"/>
    <property type="match status" value="1"/>
</dbReference>
<gene>
    <name evidence="14" type="primary">gloA</name>
    <name evidence="14" type="ORF">ACFSMZ_13235</name>
</gene>
<evidence type="ECO:0000256" key="1">
    <source>
        <dbReference type="ARBA" id="ARBA00001967"/>
    </source>
</evidence>
<evidence type="ECO:0000256" key="6">
    <source>
        <dbReference type="ARBA" id="ARBA00023239"/>
    </source>
</evidence>
<accession>A0ABW5DJN4</accession>
<dbReference type="InterPro" id="IPR018146">
    <property type="entry name" value="Glyoxalase_1_CS"/>
</dbReference>
<feature type="domain" description="VOC" evidence="13">
    <location>
        <begin position="5"/>
        <end position="129"/>
    </location>
</feature>
<evidence type="ECO:0000256" key="10">
    <source>
        <dbReference type="ARBA" id="ARBA00032460"/>
    </source>
</evidence>
<evidence type="ECO:0000256" key="9">
    <source>
        <dbReference type="ARBA" id="ARBA00030892"/>
    </source>
</evidence>
<dbReference type="SUPFAM" id="SSF54593">
    <property type="entry name" value="Glyoxalase/Bleomycin resistance protein/Dihydroxybiphenyl dioxygenase"/>
    <property type="match status" value="1"/>
</dbReference>
<evidence type="ECO:0000256" key="2">
    <source>
        <dbReference type="ARBA" id="ARBA00005008"/>
    </source>
</evidence>
<evidence type="ECO:0000313" key="14">
    <source>
        <dbReference type="EMBL" id="MFD2260718.1"/>
    </source>
</evidence>
<dbReference type="RefSeq" id="WP_345099917.1">
    <property type="nucleotide sequence ID" value="NZ_BAABGS010000072.1"/>
</dbReference>
<dbReference type="PROSITE" id="PS00934">
    <property type="entry name" value="GLYOXALASE_I_1"/>
    <property type="match status" value="1"/>
</dbReference>
<protein>
    <recommendedName>
        <fullName evidence="4">lactoylglutathione lyase</fullName>
        <ecNumber evidence="4">4.4.1.5</ecNumber>
    </recommendedName>
    <alternativeName>
        <fullName evidence="9">Aldoketomutase</fullName>
    </alternativeName>
    <alternativeName>
        <fullName evidence="8">Glyoxalase I</fullName>
    </alternativeName>
    <alternativeName>
        <fullName evidence="7">Ketone-aldehyde mutase</fullName>
    </alternativeName>
    <alternativeName>
        <fullName evidence="10">Methylglyoxalase</fullName>
    </alternativeName>
    <alternativeName>
        <fullName evidence="11">S-D-lactoylglutathione methylglyoxal lyase</fullName>
    </alternativeName>
</protein>
<dbReference type="EC" id="4.4.1.5" evidence="4"/>
<keyword evidence="6 14" id="KW-0456">Lyase</keyword>
<sequence length="137" mass="15452">MSELRIMHTMLRVKDLDASIRFYTEVLGMNLLRKLDFPEGKFTLAFVGYGPEEETAVLELTYNYDHGPYDLGSGYGHIALETKDIYATVEKLRAAGAQIVREPGPMKHGKTHIAFIKDPDGYMIELVQPEWLEGTAS</sequence>
<keyword evidence="15" id="KW-1185">Reference proteome</keyword>
<dbReference type="PANTHER" id="PTHR46036">
    <property type="entry name" value="LACTOYLGLUTATHIONE LYASE"/>
    <property type="match status" value="1"/>
</dbReference>
<dbReference type="Pfam" id="PF00903">
    <property type="entry name" value="Glyoxalase"/>
    <property type="match status" value="1"/>
</dbReference>
<evidence type="ECO:0000256" key="11">
    <source>
        <dbReference type="ARBA" id="ARBA00033298"/>
    </source>
</evidence>
<evidence type="ECO:0000256" key="7">
    <source>
        <dbReference type="ARBA" id="ARBA00030291"/>
    </source>
</evidence>
<dbReference type="EMBL" id="JBHUIR010000051">
    <property type="protein sequence ID" value="MFD2260718.1"/>
    <property type="molecule type" value="Genomic_DNA"/>
</dbReference>
<evidence type="ECO:0000256" key="3">
    <source>
        <dbReference type="ARBA" id="ARBA00010363"/>
    </source>
</evidence>
<comment type="pathway">
    <text evidence="2">Secondary metabolite metabolism; methylglyoxal degradation; (R)-lactate from methylglyoxal: step 1/2.</text>
</comment>
<dbReference type="InterPro" id="IPR004361">
    <property type="entry name" value="Glyoxalase_1"/>
</dbReference>
<proteinExistence type="inferred from homology"/>
<comment type="cofactor">
    <cofactor evidence="1">
        <name>Ni(2+)</name>
        <dbReference type="ChEBI" id="CHEBI:49786"/>
    </cofactor>
</comment>
<comment type="catalytic activity">
    <reaction evidence="12">
        <text>(R)-S-lactoylglutathione = methylglyoxal + glutathione</text>
        <dbReference type="Rhea" id="RHEA:19069"/>
        <dbReference type="ChEBI" id="CHEBI:17158"/>
        <dbReference type="ChEBI" id="CHEBI:57474"/>
        <dbReference type="ChEBI" id="CHEBI:57925"/>
        <dbReference type="EC" id="4.4.1.5"/>
    </reaction>
</comment>
<dbReference type="CDD" id="cd16358">
    <property type="entry name" value="GlxI_Ni"/>
    <property type="match status" value="1"/>
</dbReference>
<evidence type="ECO:0000259" key="13">
    <source>
        <dbReference type="PROSITE" id="PS51819"/>
    </source>
</evidence>
<dbReference type="PROSITE" id="PS51819">
    <property type="entry name" value="VOC"/>
    <property type="match status" value="1"/>
</dbReference>
<dbReference type="NCBIfam" id="TIGR00068">
    <property type="entry name" value="glyox_I"/>
    <property type="match status" value="1"/>
</dbReference>
<dbReference type="PANTHER" id="PTHR46036:SF5">
    <property type="entry name" value="LACTOYLGLUTATHIONE LYASE"/>
    <property type="match status" value="1"/>
</dbReference>
<reference evidence="15" key="1">
    <citation type="journal article" date="2019" name="Int. J. Syst. Evol. Microbiol.">
        <title>The Global Catalogue of Microorganisms (GCM) 10K type strain sequencing project: providing services to taxonomists for standard genome sequencing and annotation.</title>
        <authorList>
            <consortium name="The Broad Institute Genomics Platform"/>
            <consortium name="The Broad Institute Genome Sequencing Center for Infectious Disease"/>
            <person name="Wu L."/>
            <person name="Ma J."/>
        </authorList>
    </citation>
    <scope>NUCLEOTIDE SEQUENCE [LARGE SCALE GENOMIC DNA]</scope>
    <source>
        <strain evidence="15">KCTC 23707</strain>
    </source>
</reference>
<evidence type="ECO:0000256" key="8">
    <source>
        <dbReference type="ARBA" id="ARBA00030537"/>
    </source>
</evidence>
<name>A0ABW5DJN4_9HYPH</name>
<dbReference type="InterPro" id="IPR029068">
    <property type="entry name" value="Glyas_Bleomycin-R_OHBP_Dase"/>
</dbReference>
<dbReference type="GO" id="GO:0004462">
    <property type="term" value="F:lactoylglutathione lyase activity"/>
    <property type="evidence" value="ECO:0007669"/>
    <property type="project" value="UniProtKB-EC"/>
</dbReference>
<comment type="similarity">
    <text evidence="3">Belongs to the glyoxalase I family.</text>
</comment>
<dbReference type="Proteomes" id="UP001597373">
    <property type="component" value="Unassembled WGS sequence"/>
</dbReference>
<evidence type="ECO:0000256" key="5">
    <source>
        <dbReference type="ARBA" id="ARBA00022723"/>
    </source>
</evidence>
<keyword evidence="5" id="KW-0479">Metal-binding</keyword>
<evidence type="ECO:0000256" key="4">
    <source>
        <dbReference type="ARBA" id="ARBA00012081"/>
    </source>
</evidence>
<dbReference type="InterPro" id="IPR004360">
    <property type="entry name" value="Glyas_Fos-R_dOase_dom"/>
</dbReference>
<organism evidence="14 15">
    <name type="scientific">Chelativorans composti</name>
    <dbReference type="NCBI Taxonomy" id="768533"/>
    <lineage>
        <taxon>Bacteria</taxon>
        <taxon>Pseudomonadati</taxon>
        <taxon>Pseudomonadota</taxon>
        <taxon>Alphaproteobacteria</taxon>
        <taxon>Hyphomicrobiales</taxon>
        <taxon>Phyllobacteriaceae</taxon>
        <taxon>Chelativorans</taxon>
    </lineage>
</organism>
<comment type="caution">
    <text evidence="14">The sequence shown here is derived from an EMBL/GenBank/DDBJ whole genome shotgun (WGS) entry which is preliminary data.</text>
</comment>
<evidence type="ECO:0000313" key="15">
    <source>
        <dbReference type="Proteomes" id="UP001597373"/>
    </source>
</evidence>